<sequence length="125" mass="14142">MNSRGNVTQAEIMITLMQLERDLEKERLDCARPLIESLRHALVRDAKMLNTPPGILSVQGWISLLGRWEEDLTHIPARRMRFVRGFFQELQERADVTGSPIGMAIDELSGLIEVQFRKADALAAA</sequence>
<reference evidence="1 2" key="1">
    <citation type="submission" date="2024-09" db="EMBL/GenBank/DDBJ databases">
        <title>Draft genome sequence of Candidatus Magnetaquicoccaceae bacterium FCR-1.</title>
        <authorList>
            <person name="Shimoshige H."/>
            <person name="Shimamura S."/>
            <person name="Taoka A."/>
            <person name="Kobayashi H."/>
            <person name="Maekawa T."/>
        </authorList>
    </citation>
    <scope>NUCLEOTIDE SEQUENCE [LARGE SCALE GENOMIC DNA]</scope>
    <source>
        <strain evidence="1 2">FCR-1</strain>
    </source>
</reference>
<dbReference type="RefSeq" id="WP_420904078.1">
    <property type="nucleotide sequence ID" value="NZ_BAAFGK010000002.1"/>
</dbReference>
<name>A0ABQ0C652_9PROT</name>
<comment type="caution">
    <text evidence="1">The sequence shown here is derived from an EMBL/GenBank/DDBJ whole genome shotgun (WGS) entry which is preliminary data.</text>
</comment>
<keyword evidence="2" id="KW-1185">Reference proteome</keyword>
<proteinExistence type="predicted"/>
<dbReference type="EMBL" id="BAAFGK010000002">
    <property type="protein sequence ID" value="GAB0056368.1"/>
    <property type="molecule type" value="Genomic_DNA"/>
</dbReference>
<gene>
    <name evidence="1" type="ORF">SIID45300_00674</name>
</gene>
<dbReference type="Proteomes" id="UP001628193">
    <property type="component" value="Unassembled WGS sequence"/>
</dbReference>
<evidence type="ECO:0000313" key="1">
    <source>
        <dbReference type="EMBL" id="GAB0056368.1"/>
    </source>
</evidence>
<protein>
    <submittedName>
        <fullName evidence="1">Uncharacterized protein</fullName>
    </submittedName>
</protein>
<organism evidence="1 2">
    <name type="scientific">Candidatus Magnetaquiglobus chichijimensis</name>
    <dbReference type="NCBI Taxonomy" id="3141448"/>
    <lineage>
        <taxon>Bacteria</taxon>
        <taxon>Pseudomonadati</taxon>
        <taxon>Pseudomonadota</taxon>
        <taxon>Magnetococcia</taxon>
        <taxon>Magnetococcales</taxon>
        <taxon>Candidatus Magnetaquicoccaceae</taxon>
        <taxon>Candidatus Magnetaquiglobus</taxon>
    </lineage>
</organism>
<accession>A0ABQ0C652</accession>
<evidence type="ECO:0000313" key="2">
    <source>
        <dbReference type="Proteomes" id="UP001628193"/>
    </source>
</evidence>